<protein>
    <submittedName>
        <fullName evidence="1">Uncharacterized protein</fullName>
    </submittedName>
</protein>
<accession>A0A8S5R672</accession>
<organism evidence="1">
    <name type="scientific">virus sp. ct6Ax4</name>
    <dbReference type="NCBI Taxonomy" id="2826791"/>
    <lineage>
        <taxon>Viruses</taxon>
    </lineage>
</organism>
<name>A0A8S5R672_9VIRU</name>
<proteinExistence type="predicted"/>
<reference evidence="1" key="1">
    <citation type="journal article" date="2021" name="Proc. Natl. Acad. Sci. U.S.A.">
        <title>A Catalog of Tens of Thousands of Viruses from Human Metagenomes Reveals Hidden Associations with Chronic Diseases.</title>
        <authorList>
            <person name="Tisza M.J."/>
            <person name="Buck C.B."/>
        </authorList>
    </citation>
    <scope>NUCLEOTIDE SEQUENCE</scope>
    <source>
        <strain evidence="1">Ct6Ax4</strain>
    </source>
</reference>
<evidence type="ECO:0000313" key="1">
    <source>
        <dbReference type="EMBL" id="DAE26918.1"/>
    </source>
</evidence>
<sequence>MVKGDEIGRKYYIDRHGCHDSGTGRRESRWYLQHLY</sequence>
<dbReference type="EMBL" id="BK015824">
    <property type="protein sequence ID" value="DAE26918.1"/>
    <property type="molecule type" value="Genomic_DNA"/>
</dbReference>